<dbReference type="InterPro" id="IPR004384">
    <property type="entry name" value="RNA_MeTrfase_TrmJ/LasT"/>
</dbReference>
<feature type="domain" description="tRNA/rRNA methyltransferase SpoU type" evidence="5">
    <location>
        <begin position="9"/>
        <end position="137"/>
    </location>
</feature>
<dbReference type="InterPro" id="IPR029026">
    <property type="entry name" value="tRNA_m1G_MTases_N"/>
</dbReference>
<dbReference type="GO" id="GO:0008173">
    <property type="term" value="F:RNA methyltransferase activity"/>
    <property type="evidence" value="ECO:0007669"/>
    <property type="project" value="InterPro"/>
</dbReference>
<dbReference type="PANTHER" id="PTHR42786">
    <property type="entry name" value="TRNA/RRNA METHYLTRANSFERASE"/>
    <property type="match status" value="1"/>
</dbReference>
<dbReference type="AlphaFoldDB" id="A0AAJ2BY09"/>
<dbReference type="EMBL" id="JAVDTL010000004">
    <property type="protein sequence ID" value="MDR6767694.1"/>
    <property type="molecule type" value="Genomic_DNA"/>
</dbReference>
<dbReference type="GO" id="GO:0005829">
    <property type="term" value="C:cytosol"/>
    <property type="evidence" value="ECO:0007669"/>
    <property type="project" value="TreeGrafter"/>
</dbReference>
<comment type="similarity">
    <text evidence="1">Belongs to the class IV-like SAM-binding methyltransferase superfamily. RNA methyltransferase TrmH family.</text>
</comment>
<dbReference type="PANTHER" id="PTHR42786:SF6">
    <property type="entry name" value="TRNA_RRNA METHYLTRANSFERASE SPOU TYPE DOMAIN-CONTAINING PROTEIN"/>
    <property type="match status" value="1"/>
</dbReference>
<evidence type="ECO:0000256" key="1">
    <source>
        <dbReference type="ARBA" id="ARBA00007228"/>
    </source>
</evidence>
<dbReference type="SUPFAM" id="SSF75217">
    <property type="entry name" value="alpha/beta knot"/>
    <property type="match status" value="1"/>
</dbReference>
<gene>
    <name evidence="6" type="ORF">J2W88_002975</name>
    <name evidence="7" type="ORF">J2W93_004544</name>
</gene>
<keyword evidence="8" id="KW-1185">Reference proteome</keyword>
<evidence type="ECO:0000256" key="3">
    <source>
        <dbReference type="ARBA" id="ARBA00022679"/>
    </source>
</evidence>
<evidence type="ECO:0000313" key="9">
    <source>
        <dbReference type="Proteomes" id="UP001253458"/>
    </source>
</evidence>
<proteinExistence type="inferred from homology"/>
<keyword evidence="3" id="KW-0808">Transferase</keyword>
<evidence type="ECO:0000313" key="8">
    <source>
        <dbReference type="Proteomes" id="UP001249076"/>
    </source>
</evidence>
<accession>A0AAJ2BY09</accession>
<comment type="caution">
    <text evidence="6">The sequence shown here is derived from an EMBL/GenBank/DDBJ whole genome shotgun (WGS) entry which is preliminary data.</text>
</comment>
<name>A0AAJ2BY09_ACIDE</name>
<keyword evidence="4" id="KW-0949">S-adenosyl-L-methionine</keyword>
<evidence type="ECO:0000256" key="4">
    <source>
        <dbReference type="ARBA" id="ARBA00022691"/>
    </source>
</evidence>
<dbReference type="Proteomes" id="UP001249076">
    <property type="component" value="Unassembled WGS sequence"/>
</dbReference>
<evidence type="ECO:0000313" key="7">
    <source>
        <dbReference type="EMBL" id="MDR6839676.1"/>
    </source>
</evidence>
<dbReference type="Pfam" id="PF00588">
    <property type="entry name" value="SpoU_methylase"/>
    <property type="match status" value="1"/>
</dbReference>
<dbReference type="GO" id="GO:0003723">
    <property type="term" value="F:RNA binding"/>
    <property type="evidence" value="ECO:0007669"/>
    <property type="project" value="InterPro"/>
</dbReference>
<protein>
    <submittedName>
        <fullName evidence="6">tRNA(Leu) C34 or U34 (Ribose-2'-O)-methylase TrmL</fullName>
    </submittedName>
</protein>
<dbReference type="GO" id="GO:0002128">
    <property type="term" value="P:tRNA nucleoside ribose methylation"/>
    <property type="evidence" value="ECO:0007669"/>
    <property type="project" value="TreeGrafter"/>
</dbReference>
<dbReference type="InterPro" id="IPR001537">
    <property type="entry name" value="SpoU_MeTrfase"/>
</dbReference>
<evidence type="ECO:0000256" key="2">
    <source>
        <dbReference type="ARBA" id="ARBA00022603"/>
    </source>
</evidence>
<dbReference type="EMBL" id="JAVDTS010000011">
    <property type="protein sequence ID" value="MDR6839676.1"/>
    <property type="molecule type" value="Genomic_DNA"/>
</dbReference>
<organism evidence="6 9">
    <name type="scientific">Acidovorax delafieldii</name>
    <name type="common">Pseudomonas delafieldii</name>
    <dbReference type="NCBI Taxonomy" id="47920"/>
    <lineage>
        <taxon>Bacteria</taxon>
        <taxon>Pseudomonadati</taxon>
        <taxon>Pseudomonadota</taxon>
        <taxon>Betaproteobacteria</taxon>
        <taxon>Burkholderiales</taxon>
        <taxon>Comamonadaceae</taxon>
        <taxon>Acidovorax</taxon>
    </lineage>
</organism>
<dbReference type="CDD" id="cd18098">
    <property type="entry name" value="SpoU-like"/>
    <property type="match status" value="1"/>
</dbReference>
<sequence length="152" mass="16907">MSPRGFAALGLHRPKNRLNVGEIMRAAGCYGVSMVALESERFERSRTDTQDAWKHMPTMIVPDLLAATPFGAEPVAVEFIDTATPLPQFTHPERAYYLLGPEDGSLPADVVRQCRHVVYVPTRYCMNLGAAANVLLYDRMVKQQAIARRFAA</sequence>
<dbReference type="Proteomes" id="UP001253458">
    <property type="component" value="Unassembled WGS sequence"/>
</dbReference>
<evidence type="ECO:0000313" key="6">
    <source>
        <dbReference type="EMBL" id="MDR6767694.1"/>
    </source>
</evidence>
<dbReference type="InterPro" id="IPR029028">
    <property type="entry name" value="Alpha/beta_knot_MTases"/>
</dbReference>
<dbReference type="RefSeq" id="WP_209820669.1">
    <property type="nucleotide sequence ID" value="NZ_JAVDTL010000004.1"/>
</dbReference>
<keyword evidence="2" id="KW-0489">Methyltransferase</keyword>
<reference evidence="6 8" key="1">
    <citation type="submission" date="2023-07" db="EMBL/GenBank/DDBJ databases">
        <title>Sorghum-associated microbial communities from plants grown in Nebraska, USA.</title>
        <authorList>
            <person name="Schachtman D."/>
        </authorList>
    </citation>
    <scope>NUCLEOTIDE SEQUENCE</scope>
    <source>
        <strain evidence="7 8">BE105</strain>
        <strain evidence="6">BE69</strain>
    </source>
</reference>
<dbReference type="Gene3D" id="3.40.1280.10">
    <property type="match status" value="1"/>
</dbReference>
<evidence type="ECO:0000259" key="5">
    <source>
        <dbReference type="Pfam" id="PF00588"/>
    </source>
</evidence>